<dbReference type="RefSeq" id="WP_059068480.1">
    <property type="nucleotide sequence ID" value="NZ_LNAL01000005.1"/>
</dbReference>
<dbReference type="Pfam" id="PF18962">
    <property type="entry name" value="Por_Secre_tail"/>
    <property type="match status" value="1"/>
</dbReference>
<dbReference type="InterPro" id="IPR026444">
    <property type="entry name" value="Secre_tail"/>
</dbReference>
<dbReference type="SUPFAM" id="SSF81296">
    <property type="entry name" value="E set domains"/>
    <property type="match status" value="4"/>
</dbReference>
<feature type="chain" id="PRO_5040784499" description="IPT/TIG domain-containing protein" evidence="3">
    <location>
        <begin position="20"/>
        <end position="1483"/>
    </location>
</feature>
<dbReference type="InterPro" id="IPR050952">
    <property type="entry name" value="TRIM-NHL_E3_ligases"/>
</dbReference>
<reference evidence="5 6" key="1">
    <citation type="submission" date="2015-11" db="EMBL/GenBank/DDBJ databases">
        <title>Solirubrum puertoriconensis gen. nov. an environmental bacteria isolated in Puerto Rico.</title>
        <authorList>
            <person name="Cuebas-Irizarry M.F."/>
            <person name="Montalvo-Rodriguez R."/>
        </authorList>
    </citation>
    <scope>NUCLEOTIDE SEQUENCE [LARGE SCALE GENOMIC DNA]</scope>
    <source>
        <strain evidence="5 6">MC1A</strain>
    </source>
</reference>
<keyword evidence="6" id="KW-1185">Reference proteome</keyword>
<dbReference type="CDD" id="cd05819">
    <property type="entry name" value="NHL"/>
    <property type="match status" value="1"/>
</dbReference>
<dbReference type="EMBL" id="LNAL01000005">
    <property type="protein sequence ID" value="KUG09050.1"/>
    <property type="molecule type" value="Genomic_DNA"/>
</dbReference>
<dbReference type="Pfam" id="PF01833">
    <property type="entry name" value="TIG"/>
    <property type="match status" value="4"/>
</dbReference>
<dbReference type="Pfam" id="PF24595">
    <property type="entry name" value="DUF7619"/>
    <property type="match status" value="1"/>
</dbReference>
<feature type="signal peptide" evidence="3">
    <location>
        <begin position="1"/>
        <end position="19"/>
    </location>
</feature>
<dbReference type="Gene3D" id="2.130.10.10">
    <property type="entry name" value="YVTN repeat-like/Quinoprotein amine dehydrogenase"/>
    <property type="match status" value="1"/>
</dbReference>
<keyword evidence="3" id="KW-0732">Signal</keyword>
<dbReference type="Gene3D" id="2.60.40.10">
    <property type="entry name" value="Immunoglobulins"/>
    <property type="match status" value="5"/>
</dbReference>
<dbReference type="OrthoDB" id="1524003at2"/>
<feature type="domain" description="IPT/TIG" evidence="4">
    <location>
        <begin position="1068"/>
        <end position="1149"/>
    </location>
</feature>
<evidence type="ECO:0000256" key="2">
    <source>
        <dbReference type="PROSITE-ProRule" id="PRU00504"/>
    </source>
</evidence>
<feature type="domain" description="IPT/TIG" evidence="4">
    <location>
        <begin position="1316"/>
        <end position="1397"/>
    </location>
</feature>
<dbReference type="InterPro" id="IPR013783">
    <property type="entry name" value="Ig-like_fold"/>
</dbReference>
<dbReference type="InterPro" id="IPR002909">
    <property type="entry name" value="IPT_dom"/>
</dbReference>
<dbReference type="NCBIfam" id="TIGR01451">
    <property type="entry name" value="B_ant_repeat"/>
    <property type="match status" value="1"/>
</dbReference>
<accession>A0A9X0L5U4</accession>
<dbReference type="PROSITE" id="PS51125">
    <property type="entry name" value="NHL"/>
    <property type="match status" value="1"/>
</dbReference>
<evidence type="ECO:0000256" key="3">
    <source>
        <dbReference type="SAM" id="SignalP"/>
    </source>
</evidence>
<proteinExistence type="predicted"/>
<feature type="repeat" description="NHL" evidence="2">
    <location>
        <begin position="440"/>
        <end position="480"/>
    </location>
</feature>
<dbReference type="InterPro" id="IPR014756">
    <property type="entry name" value="Ig_E-set"/>
</dbReference>
<dbReference type="SUPFAM" id="SSF63829">
    <property type="entry name" value="Calcium-dependent phosphotriesterase"/>
    <property type="match status" value="2"/>
</dbReference>
<keyword evidence="1" id="KW-0677">Repeat</keyword>
<dbReference type="SMART" id="SM00429">
    <property type="entry name" value="IPT"/>
    <property type="match status" value="4"/>
</dbReference>
<dbReference type="InterPro" id="IPR001258">
    <property type="entry name" value="NHL_repeat"/>
</dbReference>
<dbReference type="PANTHER" id="PTHR24104:SF25">
    <property type="entry name" value="PROTEIN LIN-41"/>
    <property type="match status" value="1"/>
</dbReference>
<gene>
    <name evidence="5" type="ORF">ASU33_19700</name>
</gene>
<feature type="domain" description="IPT/TIG" evidence="4">
    <location>
        <begin position="1234"/>
        <end position="1314"/>
    </location>
</feature>
<dbReference type="GO" id="GO:0008270">
    <property type="term" value="F:zinc ion binding"/>
    <property type="evidence" value="ECO:0007669"/>
    <property type="project" value="UniProtKB-KW"/>
</dbReference>
<dbReference type="Proteomes" id="UP000054223">
    <property type="component" value="Unassembled WGS sequence"/>
</dbReference>
<evidence type="ECO:0000256" key="1">
    <source>
        <dbReference type="ARBA" id="ARBA00022737"/>
    </source>
</evidence>
<sequence>MIKRLLLFCGLLLPLLSAAQVPADFKLQKIVGTPVSFPQGVAVDGQGFIYVLERSFVTKLDAQGNYVGQLDATSPDPAKVNSAGYGLCLDAGGNLYVVDFGYGEVRKYSPAGQLQLAFSTGGYSANGYVGIPNPETVVVDPAGNIYVAGSNPAGGVRKFNAQGQPQWSFTLPSANPSSPVRPSALALDRSGRLLVLGANFTVSRVTSDGQLENQVPVRMPGYNEREDVDAMLAVDAAGNLYTTISQGNSIRKFDAAGNFLGLIGSGLSGSTRTSLAFDAAGNLYATNRDHGGGSKLYRFNPSGQLINTWGNMVSLKPGALDAQGNYYCYHPGLQKVIKYNPAGVEIAQLGSQLPLDVYAITLDPLGNIYLLTLNYSGGVVDKLDPSGRPIRRYTQLGGSISYTSYGGGIAADAAGTMYITDLYGGCIRAVNAQGQPLPPIGTRGTGAGQLSLPQAVAVDQLGYVYATDNGGQRVQRFTPSGQLVREYGARQIYNTVPVGTASLSVDQVGNMYVNTSLQSGVQVFNAQTGLVRTLPQVLKGAVTVDPAGSRLITQTGDLIRFYANGRHRPLNLISGHIFEDRNGNCVRDADEDPLAGIAVVAQPGNYYSLTDQAGQYTIAVDTGTYYVQQLLPGPELGRSITPLCATPVTPTFRQYGLSLAGPEFGNLVSRTPYLSVQVGSNRRRRCFRNTTTVSYANTGFAEARNATVTVALPPQVQFISASVPHTRDAAGHYVFAVGSLPPQARGHLVIQDSVVCGQPELRGQTVCTQAWITPLNQLPAPPAWLRGSVTVQGRVEPGNQARFVVRNTGTGALQDSLPLRVYQNGALARLQRYRLGAGDSLVLRVPATEPVVRVEVEQPPGHPRQRVASATVELRGLSAPGQVNAAMHSMPPNDPGPEVAEDCQPIVDSFDPNDKQVVPAGVTDQRYTPTTTPLSYRIRFQNTGTDDAYRVVLVDTLDNNLDLSTLQVGAASHPYRLSVAGQGRPVLTFTFAGLSLPPSARNEPASHGFVDFTIRPKAGLAPKTLVENCADIFFDYNEPVRTNTTVNRLYDMPLVVNPAVQLPPVLASPAISGVAPGAGRAGTLVTITGERLAPAGAATWVRFNGTLTPVLSQSASSLTVRVPAGAGTGFVEVVTADGSARSPAAFTVYQPPTLAGLSPAEGRPGSAVTLSGTHFSPVAAEDTVYFGGIAARVLLASPTELRVEVPAGARTGVVELRTPGGVTQSALEFTVWYPPGLTSLSPGKGKAGDRLTLHGHTLAPAARTTVTVAGVPAPVLQVTATSVLVRVPAGAQTGRVRLETPGGVAISAGDFTIIPAPRILAFTPAQASVGELVTVTGENFLEDGQPDTLSFGGVRAPVLSSTTTSAVVRVPRGAQSGPLAIAGRGGRSRSVESFHVVSLPAAEALAVYPNPTDGQLTLDWQRADFELAQVRLFDVLGKLISVHDLQGRVQPQLSLDLRGQRQGLYLLLIETSRGLLTKRVTVY</sequence>
<name>A0A9X0L5U4_SOLP1</name>
<evidence type="ECO:0000313" key="6">
    <source>
        <dbReference type="Proteomes" id="UP000054223"/>
    </source>
</evidence>
<dbReference type="SUPFAM" id="SSF117074">
    <property type="entry name" value="Hypothetical protein PA1324"/>
    <property type="match status" value="1"/>
</dbReference>
<evidence type="ECO:0000313" key="5">
    <source>
        <dbReference type="EMBL" id="KUG09050.1"/>
    </source>
</evidence>
<evidence type="ECO:0000259" key="4">
    <source>
        <dbReference type="SMART" id="SM00429"/>
    </source>
</evidence>
<dbReference type="InterPro" id="IPR055353">
    <property type="entry name" value="DUF7619"/>
</dbReference>
<comment type="caution">
    <text evidence="5">The sequence shown here is derived from an EMBL/GenBank/DDBJ whole genome shotgun (WGS) entry which is preliminary data.</text>
</comment>
<dbReference type="PANTHER" id="PTHR24104">
    <property type="entry name" value="E3 UBIQUITIN-PROTEIN LIGASE NHLRC1-RELATED"/>
    <property type="match status" value="1"/>
</dbReference>
<dbReference type="InterPro" id="IPR015943">
    <property type="entry name" value="WD40/YVTN_repeat-like_dom_sf"/>
</dbReference>
<dbReference type="Gene3D" id="2.120.10.30">
    <property type="entry name" value="TolB, C-terminal domain"/>
    <property type="match status" value="1"/>
</dbReference>
<protein>
    <recommendedName>
        <fullName evidence="4">IPT/TIG domain-containing protein</fullName>
    </recommendedName>
</protein>
<dbReference type="InterPro" id="IPR047589">
    <property type="entry name" value="DUF11_rpt"/>
</dbReference>
<dbReference type="NCBIfam" id="TIGR04183">
    <property type="entry name" value="Por_Secre_tail"/>
    <property type="match status" value="1"/>
</dbReference>
<dbReference type="Gene3D" id="2.40.10.500">
    <property type="match status" value="1"/>
</dbReference>
<organism evidence="5 6">
    <name type="scientific">Solirubrum puertoriconensis</name>
    <dbReference type="NCBI Taxonomy" id="1751427"/>
    <lineage>
        <taxon>Bacteria</taxon>
        <taxon>Pseudomonadati</taxon>
        <taxon>Bacteroidota</taxon>
        <taxon>Cytophagia</taxon>
        <taxon>Cytophagales</taxon>
    </lineage>
</organism>
<feature type="domain" description="IPT/TIG" evidence="4">
    <location>
        <begin position="1151"/>
        <end position="1230"/>
    </location>
</feature>
<dbReference type="InterPro" id="IPR011042">
    <property type="entry name" value="6-blade_b-propeller_TolB-like"/>
</dbReference>